<evidence type="ECO:0000313" key="11">
    <source>
        <dbReference type="Proteomes" id="UP000304864"/>
    </source>
</evidence>
<dbReference type="GO" id="GO:0016763">
    <property type="term" value="F:pentosyltransferase activity"/>
    <property type="evidence" value="ECO:0007669"/>
    <property type="project" value="TreeGrafter"/>
</dbReference>
<feature type="transmembrane region" description="Helical" evidence="8">
    <location>
        <begin position="76"/>
        <end position="95"/>
    </location>
</feature>
<dbReference type="InterPro" id="IPR050297">
    <property type="entry name" value="LipidA_mod_glycosyltrf_83"/>
</dbReference>
<dbReference type="InterPro" id="IPR038731">
    <property type="entry name" value="RgtA/B/C-like"/>
</dbReference>
<gene>
    <name evidence="10" type="ORF">FE785_08545</name>
</gene>
<feature type="transmembrane region" description="Helical" evidence="8">
    <location>
        <begin position="18"/>
        <end position="36"/>
    </location>
</feature>
<keyword evidence="7 8" id="KW-0472">Membrane</keyword>
<evidence type="ECO:0000256" key="7">
    <source>
        <dbReference type="ARBA" id="ARBA00023136"/>
    </source>
</evidence>
<evidence type="ECO:0000259" key="9">
    <source>
        <dbReference type="Pfam" id="PF13231"/>
    </source>
</evidence>
<organism evidence="10 11">
    <name type="scientific">Thiomicrorhabdus sediminis</name>
    <dbReference type="NCBI Taxonomy" id="2580412"/>
    <lineage>
        <taxon>Bacteria</taxon>
        <taxon>Pseudomonadati</taxon>
        <taxon>Pseudomonadota</taxon>
        <taxon>Gammaproteobacteria</taxon>
        <taxon>Thiotrichales</taxon>
        <taxon>Piscirickettsiaceae</taxon>
        <taxon>Thiomicrorhabdus</taxon>
    </lineage>
</organism>
<dbReference type="Pfam" id="PF13231">
    <property type="entry name" value="PMT_2"/>
    <property type="match status" value="1"/>
</dbReference>
<evidence type="ECO:0000256" key="4">
    <source>
        <dbReference type="ARBA" id="ARBA00022679"/>
    </source>
</evidence>
<dbReference type="PANTHER" id="PTHR33908:SF11">
    <property type="entry name" value="MEMBRANE PROTEIN"/>
    <property type="match status" value="1"/>
</dbReference>
<feature type="transmembrane region" description="Helical" evidence="8">
    <location>
        <begin position="196"/>
        <end position="219"/>
    </location>
</feature>
<evidence type="ECO:0000256" key="5">
    <source>
        <dbReference type="ARBA" id="ARBA00022692"/>
    </source>
</evidence>
<protein>
    <submittedName>
        <fullName evidence="10">Phospholipid carrier-dependent glycosyltransferase</fullName>
    </submittedName>
</protein>
<dbReference type="KEGG" id="thig:FE785_08545"/>
<feature type="transmembrane region" description="Helical" evidence="8">
    <location>
        <begin position="132"/>
        <end position="149"/>
    </location>
</feature>
<dbReference type="Proteomes" id="UP000304864">
    <property type="component" value="Chromosome"/>
</dbReference>
<accession>A0A4P9K8E6</accession>
<keyword evidence="5 8" id="KW-0812">Transmembrane</keyword>
<feature type="transmembrane region" description="Helical" evidence="8">
    <location>
        <begin position="331"/>
        <end position="350"/>
    </location>
</feature>
<keyword evidence="11" id="KW-1185">Reference proteome</keyword>
<dbReference type="GO" id="GO:0005886">
    <property type="term" value="C:plasma membrane"/>
    <property type="evidence" value="ECO:0007669"/>
    <property type="project" value="UniProtKB-SubCell"/>
</dbReference>
<evidence type="ECO:0000256" key="3">
    <source>
        <dbReference type="ARBA" id="ARBA00022676"/>
    </source>
</evidence>
<feature type="transmembrane region" description="Helical" evidence="8">
    <location>
        <begin position="156"/>
        <end position="184"/>
    </location>
</feature>
<feature type="transmembrane region" description="Helical" evidence="8">
    <location>
        <begin position="240"/>
        <end position="258"/>
    </location>
</feature>
<proteinExistence type="predicted"/>
<name>A0A4P9K8E6_9GAMM</name>
<sequence>MFTAFTSFISQLSRAQQILLAAFIVIKILLIALLPLTGDEAYFIGWGQNLSWGYYDHPPAVGWLLAAMSQVADNLYWYRAFAFFGAVLISVLIYQFVIMQMPDKKPVAFYTALVFFVSPISLMFVVTANDTVLVVVAVLGVFFFSRAYLYRKWLDAILAGLFLGLAFLAKYFAAFMLFGLLLFSLWQWRQFNWKQLAVMIALVVIALLENWLFNAAHCWNNILFNFFSRTAESHFDMMNVLSYLLMLLVLLSPLGVWYGLKALKLAPLININYANKLPALILFATLPLLLVLLVVSFKNSVGLHWPLIAVSLLYVFYARLNDRQLSRLLSFNAWLSLIAGVAILLALNWAEQLIGESQRHQVALYKTPAKVCSALPIDQQTSFFTLDYSSQSALAYHCQNDQIHVFASQSKYGREDDKLIDYKGLDGSTLKLLITHQKDLAKVEPYFTKLDVQSLQINAMTQYYWLEGHEFNYSLYREQVIKPVNEKFYTAPDWLQNLSPFAGPCPFKQRYDLP</sequence>
<evidence type="ECO:0000256" key="6">
    <source>
        <dbReference type="ARBA" id="ARBA00022989"/>
    </source>
</evidence>
<dbReference type="RefSeq" id="WP_138565350.1">
    <property type="nucleotide sequence ID" value="NZ_CP040602.1"/>
</dbReference>
<evidence type="ECO:0000313" key="10">
    <source>
        <dbReference type="EMBL" id="QCU90676.1"/>
    </source>
</evidence>
<feature type="transmembrane region" description="Helical" evidence="8">
    <location>
        <begin position="278"/>
        <end position="295"/>
    </location>
</feature>
<evidence type="ECO:0000256" key="8">
    <source>
        <dbReference type="SAM" id="Phobius"/>
    </source>
</evidence>
<feature type="domain" description="Glycosyltransferase RgtA/B/C/D-like" evidence="9">
    <location>
        <begin position="56"/>
        <end position="206"/>
    </location>
</feature>
<keyword evidence="6 8" id="KW-1133">Transmembrane helix</keyword>
<keyword evidence="4 10" id="KW-0808">Transferase</keyword>
<feature type="transmembrane region" description="Helical" evidence="8">
    <location>
        <begin position="107"/>
        <end position="126"/>
    </location>
</feature>
<evidence type="ECO:0000256" key="1">
    <source>
        <dbReference type="ARBA" id="ARBA00004651"/>
    </source>
</evidence>
<feature type="transmembrane region" description="Helical" evidence="8">
    <location>
        <begin position="302"/>
        <end position="319"/>
    </location>
</feature>
<evidence type="ECO:0000256" key="2">
    <source>
        <dbReference type="ARBA" id="ARBA00022475"/>
    </source>
</evidence>
<keyword evidence="2" id="KW-1003">Cell membrane</keyword>
<dbReference type="PANTHER" id="PTHR33908">
    <property type="entry name" value="MANNOSYLTRANSFERASE YKCB-RELATED"/>
    <property type="match status" value="1"/>
</dbReference>
<reference evidence="10 11" key="1">
    <citation type="submission" date="2019-05" db="EMBL/GenBank/DDBJ databases">
        <title>Thiomicrorhabdus sediminis sp. nov, a novel sulfur-oxidizing bacterium isolated from coastal sediment.</title>
        <authorList>
            <person name="Liu X."/>
        </authorList>
    </citation>
    <scope>NUCLEOTIDE SEQUENCE [LARGE SCALE GENOMIC DNA]</scope>
    <source>
        <strain evidence="10 11">G1</strain>
    </source>
</reference>
<dbReference type="AlphaFoldDB" id="A0A4P9K8E6"/>
<dbReference type="EMBL" id="CP040602">
    <property type="protein sequence ID" value="QCU90676.1"/>
    <property type="molecule type" value="Genomic_DNA"/>
</dbReference>
<keyword evidence="3" id="KW-0328">Glycosyltransferase</keyword>
<comment type="subcellular location">
    <subcellularLocation>
        <location evidence="1">Cell membrane</location>
        <topology evidence="1">Multi-pass membrane protein</topology>
    </subcellularLocation>
</comment>
<dbReference type="OrthoDB" id="108054at2"/>
<dbReference type="GO" id="GO:0009103">
    <property type="term" value="P:lipopolysaccharide biosynthetic process"/>
    <property type="evidence" value="ECO:0007669"/>
    <property type="project" value="UniProtKB-ARBA"/>
</dbReference>